<dbReference type="EMBL" id="BMXG01000015">
    <property type="protein sequence ID" value="GHC06146.1"/>
    <property type="molecule type" value="Genomic_DNA"/>
</dbReference>
<dbReference type="Proteomes" id="UP000642829">
    <property type="component" value="Unassembled WGS sequence"/>
</dbReference>
<reference evidence="1" key="2">
    <citation type="submission" date="2020-09" db="EMBL/GenBank/DDBJ databases">
        <authorList>
            <person name="Sun Q."/>
            <person name="Kim S."/>
        </authorList>
    </citation>
    <scope>NUCLEOTIDE SEQUENCE</scope>
    <source>
        <strain evidence="1">KCTC 12870</strain>
    </source>
</reference>
<organism evidence="1 2">
    <name type="scientific">Cerasicoccus arenae</name>
    <dbReference type="NCBI Taxonomy" id="424488"/>
    <lineage>
        <taxon>Bacteria</taxon>
        <taxon>Pseudomonadati</taxon>
        <taxon>Verrucomicrobiota</taxon>
        <taxon>Opitutia</taxon>
        <taxon>Puniceicoccales</taxon>
        <taxon>Cerasicoccaceae</taxon>
        <taxon>Cerasicoccus</taxon>
    </lineage>
</organism>
<proteinExistence type="predicted"/>
<protein>
    <submittedName>
        <fullName evidence="1">Uncharacterized protein</fullName>
    </submittedName>
</protein>
<accession>A0A8J3DDB7</accession>
<dbReference type="AlphaFoldDB" id="A0A8J3DDB7"/>
<dbReference type="RefSeq" id="WP_189515484.1">
    <property type="nucleotide sequence ID" value="NZ_BMXG01000015.1"/>
</dbReference>
<sequence length="236" mass="26703">MKFPRTSFALIALATFSLVTLDATPRRLSNLGGTNNLTDKKFDTGDFSNPRSDEMFGAGSDRIKFGEWHGTYSTLGDKKVNSLKQRGGKEFSTKDVEFDTVERQEAHISLDSDKRKMASVQNWNRVRDNVMSHKFSGTELNTPDARKFSEMVDEVSLRDVNRYQFWQNKTDDGIPVQVAGSNSGPQLSDEQRRVMARIQGSESTVTDYKEQGAQNINQTSSFKKSEPSFIESLFDW</sequence>
<gene>
    <name evidence="1" type="ORF">GCM10007047_24010</name>
</gene>
<reference evidence="1" key="1">
    <citation type="journal article" date="2014" name="Int. J. Syst. Evol. Microbiol.">
        <title>Complete genome sequence of Corynebacterium casei LMG S-19264T (=DSM 44701T), isolated from a smear-ripened cheese.</title>
        <authorList>
            <consortium name="US DOE Joint Genome Institute (JGI-PGF)"/>
            <person name="Walter F."/>
            <person name="Albersmeier A."/>
            <person name="Kalinowski J."/>
            <person name="Ruckert C."/>
        </authorList>
    </citation>
    <scope>NUCLEOTIDE SEQUENCE</scope>
    <source>
        <strain evidence="1">KCTC 12870</strain>
    </source>
</reference>
<keyword evidence="2" id="KW-1185">Reference proteome</keyword>
<evidence type="ECO:0000313" key="2">
    <source>
        <dbReference type="Proteomes" id="UP000642829"/>
    </source>
</evidence>
<name>A0A8J3DDB7_9BACT</name>
<comment type="caution">
    <text evidence="1">The sequence shown here is derived from an EMBL/GenBank/DDBJ whole genome shotgun (WGS) entry which is preliminary data.</text>
</comment>
<evidence type="ECO:0000313" key="1">
    <source>
        <dbReference type="EMBL" id="GHC06146.1"/>
    </source>
</evidence>